<evidence type="ECO:0000256" key="1">
    <source>
        <dbReference type="ARBA" id="ARBA00004123"/>
    </source>
</evidence>
<dbReference type="Pfam" id="PF00705">
    <property type="entry name" value="PCNA_N"/>
    <property type="match status" value="1"/>
</dbReference>
<dbReference type="PROSITE" id="PS01251">
    <property type="entry name" value="PCNA_1"/>
    <property type="match status" value="1"/>
</dbReference>
<accession>A0A0L0SBR3</accession>
<dbReference type="OrthoDB" id="534348at2759"/>
<dbReference type="STRING" id="578462.A0A0L0SBR3"/>
<keyword evidence="11" id="KW-1185">Reference proteome</keyword>
<evidence type="ECO:0000256" key="6">
    <source>
        <dbReference type="RuleBase" id="RU000641"/>
    </source>
</evidence>
<dbReference type="OMA" id="MDNSHIS"/>
<name>A0A0L0SBR3_ALLM3</name>
<dbReference type="GO" id="GO:0006275">
    <property type="term" value="P:regulation of DNA replication"/>
    <property type="evidence" value="ECO:0007669"/>
    <property type="project" value="InterPro"/>
</dbReference>
<dbReference type="InterPro" id="IPR046938">
    <property type="entry name" value="DNA_clamp_sf"/>
</dbReference>
<reference evidence="10 11" key="1">
    <citation type="submission" date="2009-11" db="EMBL/GenBank/DDBJ databases">
        <title>Annotation of Allomyces macrogynus ATCC 38327.</title>
        <authorList>
            <consortium name="The Broad Institute Genome Sequencing Platform"/>
            <person name="Russ C."/>
            <person name="Cuomo C."/>
            <person name="Burger G."/>
            <person name="Gray M.W."/>
            <person name="Holland P.W.H."/>
            <person name="King N."/>
            <person name="Lang F.B.F."/>
            <person name="Roger A.J."/>
            <person name="Ruiz-Trillo I."/>
            <person name="Young S.K."/>
            <person name="Zeng Q."/>
            <person name="Gargeya S."/>
            <person name="Fitzgerald M."/>
            <person name="Haas B."/>
            <person name="Abouelleil A."/>
            <person name="Alvarado L."/>
            <person name="Arachchi H.M."/>
            <person name="Berlin A."/>
            <person name="Chapman S.B."/>
            <person name="Gearin G."/>
            <person name="Goldberg J."/>
            <person name="Griggs A."/>
            <person name="Gujja S."/>
            <person name="Hansen M."/>
            <person name="Heiman D."/>
            <person name="Howarth C."/>
            <person name="Larimer J."/>
            <person name="Lui A."/>
            <person name="MacDonald P.J.P."/>
            <person name="McCowen C."/>
            <person name="Montmayeur A."/>
            <person name="Murphy C."/>
            <person name="Neiman D."/>
            <person name="Pearson M."/>
            <person name="Priest M."/>
            <person name="Roberts A."/>
            <person name="Saif S."/>
            <person name="Shea T."/>
            <person name="Sisk P."/>
            <person name="Stolte C."/>
            <person name="Sykes S."/>
            <person name="Wortman J."/>
            <person name="Nusbaum C."/>
            <person name="Birren B."/>
        </authorList>
    </citation>
    <scope>NUCLEOTIDE SEQUENCE [LARGE SCALE GENOMIC DNA]</scope>
    <source>
        <strain evidence="10 11">ATCC 38327</strain>
    </source>
</reference>
<evidence type="ECO:0000259" key="8">
    <source>
        <dbReference type="Pfam" id="PF00705"/>
    </source>
</evidence>
<comment type="function">
    <text evidence="6">This protein is an auxiliary protein of DNA polymerase delta and is involved in the control of eukaryotic DNA replication by increasing the polymerase's processivity during elongation of the leading strand.</text>
</comment>
<evidence type="ECO:0000313" key="10">
    <source>
        <dbReference type="EMBL" id="KNE59926.1"/>
    </source>
</evidence>
<feature type="domain" description="Proliferating cell nuclear antigen PCNA C-terminal" evidence="9">
    <location>
        <begin position="127"/>
        <end position="237"/>
    </location>
</feature>
<dbReference type="Gene3D" id="3.10.150.10">
    <property type="entry name" value="DNA Polymerase III, subunit A, domain 2"/>
    <property type="match status" value="2"/>
</dbReference>
<dbReference type="InterPro" id="IPR000730">
    <property type="entry name" value="Pr_cel_nuc_antig"/>
</dbReference>
<dbReference type="GO" id="GO:0006272">
    <property type="term" value="P:leading strand elongation"/>
    <property type="evidence" value="ECO:0007669"/>
    <property type="project" value="TreeGrafter"/>
</dbReference>
<dbReference type="GO" id="GO:0006298">
    <property type="term" value="P:mismatch repair"/>
    <property type="evidence" value="ECO:0007669"/>
    <property type="project" value="TreeGrafter"/>
</dbReference>
<evidence type="ECO:0000259" key="9">
    <source>
        <dbReference type="Pfam" id="PF02747"/>
    </source>
</evidence>
<keyword evidence="5 6" id="KW-0539">Nucleus</keyword>
<organism evidence="10 11">
    <name type="scientific">Allomyces macrogynus (strain ATCC 38327)</name>
    <name type="common">Allomyces javanicus var. macrogynus</name>
    <dbReference type="NCBI Taxonomy" id="578462"/>
    <lineage>
        <taxon>Eukaryota</taxon>
        <taxon>Fungi</taxon>
        <taxon>Fungi incertae sedis</taxon>
        <taxon>Blastocladiomycota</taxon>
        <taxon>Blastocladiomycetes</taxon>
        <taxon>Blastocladiales</taxon>
        <taxon>Blastocladiaceae</taxon>
        <taxon>Allomyces</taxon>
    </lineage>
</organism>
<keyword evidence="4 7" id="KW-0238">DNA-binding</keyword>
<dbReference type="VEuPathDB" id="FungiDB:AMAG_05375"/>
<dbReference type="InterPro" id="IPR022649">
    <property type="entry name" value="Pr_cel_nuc_antig_C"/>
</dbReference>
<dbReference type="FunFam" id="3.70.10.10:FF:000001">
    <property type="entry name" value="Proliferating cell nuclear antigen"/>
    <property type="match status" value="1"/>
</dbReference>
<protein>
    <recommendedName>
        <fullName evidence="6">DNA sliding clamp PCNA</fullName>
    </recommendedName>
</protein>
<evidence type="ECO:0000256" key="7">
    <source>
        <dbReference type="RuleBase" id="RU003671"/>
    </source>
</evidence>
<dbReference type="EMBL" id="GG745335">
    <property type="protein sequence ID" value="KNE59926.1"/>
    <property type="molecule type" value="Genomic_DNA"/>
</dbReference>
<feature type="domain" description="Proliferating cell nuclear antigen PCNA N-terminal" evidence="8">
    <location>
        <begin position="1"/>
        <end position="124"/>
    </location>
</feature>
<dbReference type="Proteomes" id="UP000054350">
    <property type="component" value="Unassembled WGS sequence"/>
</dbReference>
<dbReference type="GO" id="GO:0019985">
    <property type="term" value="P:translesion synthesis"/>
    <property type="evidence" value="ECO:0007669"/>
    <property type="project" value="TreeGrafter"/>
</dbReference>
<sequence>MLEARLPSAVTLKKIIDAVKELVQDANFDCNDSGIALQAMDSSHVALVALLMRAEGFDPYRCDRNIALGINFATLAKVMKCAGNDDNLTIKAGEDADVLSLMFESTNSDRISEFDIKLMDVDADHLGIPETDYSATIKMPSAEFQRICRDLSVMSETVTIEAVKDAVKFIASGDTGSGSITVKPNQAVDKKDMEVTVTLQEPVKLAFSLKYLNHFAKASTLAGSVTLSLSDDVPLMIGDE</sequence>
<proteinExistence type="inferred from homology"/>
<reference evidence="11" key="2">
    <citation type="submission" date="2009-11" db="EMBL/GenBank/DDBJ databases">
        <title>The Genome Sequence of Allomyces macrogynus strain ATCC 38327.</title>
        <authorList>
            <consortium name="The Broad Institute Genome Sequencing Platform"/>
            <person name="Russ C."/>
            <person name="Cuomo C."/>
            <person name="Shea T."/>
            <person name="Young S.K."/>
            <person name="Zeng Q."/>
            <person name="Koehrsen M."/>
            <person name="Haas B."/>
            <person name="Borodovsky M."/>
            <person name="Guigo R."/>
            <person name="Alvarado L."/>
            <person name="Berlin A."/>
            <person name="Borenstein D."/>
            <person name="Chen Z."/>
            <person name="Engels R."/>
            <person name="Freedman E."/>
            <person name="Gellesch M."/>
            <person name="Goldberg J."/>
            <person name="Griggs A."/>
            <person name="Gujja S."/>
            <person name="Heiman D."/>
            <person name="Hepburn T."/>
            <person name="Howarth C."/>
            <person name="Jen D."/>
            <person name="Larson L."/>
            <person name="Lewis B."/>
            <person name="Mehta T."/>
            <person name="Park D."/>
            <person name="Pearson M."/>
            <person name="Roberts A."/>
            <person name="Saif S."/>
            <person name="Shenoy N."/>
            <person name="Sisk P."/>
            <person name="Stolte C."/>
            <person name="Sykes S."/>
            <person name="Walk T."/>
            <person name="White J."/>
            <person name="Yandava C."/>
            <person name="Burger G."/>
            <person name="Gray M.W."/>
            <person name="Holland P.W.H."/>
            <person name="King N."/>
            <person name="Lang F.B.F."/>
            <person name="Roger A.J."/>
            <person name="Ruiz-Trillo I."/>
            <person name="Lander E."/>
            <person name="Nusbaum C."/>
        </authorList>
    </citation>
    <scope>NUCLEOTIDE SEQUENCE [LARGE SCALE GENOMIC DNA]</scope>
    <source>
        <strain evidence="11">ATCC 38327</strain>
    </source>
</reference>
<dbReference type="GO" id="GO:0003677">
    <property type="term" value="F:DNA binding"/>
    <property type="evidence" value="ECO:0007669"/>
    <property type="project" value="UniProtKB-KW"/>
</dbReference>
<dbReference type="AlphaFoldDB" id="A0A0L0SBR3"/>
<dbReference type="PRINTS" id="PR00339">
    <property type="entry name" value="PCNACYCLIN"/>
</dbReference>
<dbReference type="PANTHER" id="PTHR11352">
    <property type="entry name" value="PROLIFERATING CELL NUCLEAR ANTIGEN"/>
    <property type="match status" value="1"/>
</dbReference>
<gene>
    <name evidence="10" type="ORF">AMAG_05375</name>
</gene>
<evidence type="ECO:0000313" key="11">
    <source>
        <dbReference type="Proteomes" id="UP000054350"/>
    </source>
</evidence>
<dbReference type="FunFam" id="3.10.150.10:FF:000008">
    <property type="entry name" value="Proliferating cell nuclear antigen"/>
    <property type="match status" value="1"/>
</dbReference>
<evidence type="ECO:0000256" key="5">
    <source>
        <dbReference type="ARBA" id="ARBA00023242"/>
    </source>
</evidence>
<dbReference type="Pfam" id="PF02747">
    <property type="entry name" value="PCNA_C"/>
    <property type="match status" value="1"/>
</dbReference>
<evidence type="ECO:0000256" key="2">
    <source>
        <dbReference type="ARBA" id="ARBA00010462"/>
    </source>
</evidence>
<dbReference type="InterPro" id="IPR022659">
    <property type="entry name" value="Pr_cel_nuc_antig_CS"/>
</dbReference>
<dbReference type="InterPro" id="IPR022648">
    <property type="entry name" value="Pr_cel_nuc_antig_N"/>
</dbReference>
<evidence type="ECO:0000256" key="4">
    <source>
        <dbReference type="ARBA" id="ARBA00023125"/>
    </source>
</evidence>
<dbReference type="GO" id="GO:0043626">
    <property type="term" value="C:PCNA complex"/>
    <property type="evidence" value="ECO:0007669"/>
    <property type="project" value="TreeGrafter"/>
</dbReference>
<dbReference type="eggNOG" id="KOG1636">
    <property type="taxonomic scope" value="Eukaryota"/>
</dbReference>
<evidence type="ECO:0000256" key="3">
    <source>
        <dbReference type="ARBA" id="ARBA00022705"/>
    </source>
</evidence>
<dbReference type="SUPFAM" id="SSF55979">
    <property type="entry name" value="DNA clamp"/>
    <property type="match status" value="2"/>
</dbReference>
<dbReference type="NCBIfam" id="TIGR00590">
    <property type="entry name" value="pcna"/>
    <property type="match status" value="1"/>
</dbReference>
<comment type="similarity">
    <text evidence="2 7">Belongs to the PCNA family.</text>
</comment>
<keyword evidence="3 7" id="KW-0235">DNA replication</keyword>
<comment type="subcellular location">
    <subcellularLocation>
        <location evidence="1 6">Nucleus</location>
    </subcellularLocation>
</comment>
<dbReference type="CDD" id="cd00577">
    <property type="entry name" value="PCNA"/>
    <property type="match status" value="1"/>
</dbReference>
<dbReference type="GO" id="GO:0030337">
    <property type="term" value="F:DNA polymerase processivity factor activity"/>
    <property type="evidence" value="ECO:0007669"/>
    <property type="project" value="InterPro"/>
</dbReference>
<dbReference type="PANTHER" id="PTHR11352:SF0">
    <property type="entry name" value="PROLIFERATING CELL NUCLEAR ANTIGEN"/>
    <property type="match status" value="1"/>
</dbReference>